<dbReference type="eggNOG" id="COG3884">
    <property type="taxonomic scope" value="Bacteria"/>
</dbReference>
<sequence length="243" mass="28130">MPISPNFTSIYSHEWEINFTQCAPNGYLKYVDLCNLLQLTAAEHSILGGLSFNDMQDHHQAWVLSRIRIEIDALPKWQDKVIVKTWIESLEGNKSIRNIEMYLDDKKIVGATTFWAVFNTQLRKSEPLALPHEHFEKFPEHHATSKGFSRINLLQDAAKISERTVVLSDLDIVNHVNNTKYLEWCLDSLHPKSVLKKEIKAMEMNFLRELNLFDDVELHASENKDFFTITKEGKVCFALALEK</sequence>
<dbReference type="SUPFAM" id="SSF54637">
    <property type="entry name" value="Thioesterase/thiol ester dehydrase-isomerase"/>
    <property type="match status" value="2"/>
</dbReference>
<accession>A0A0A2MRA1</accession>
<evidence type="ECO:0000313" key="10">
    <source>
        <dbReference type="EMBL" id="KGO90775.1"/>
    </source>
</evidence>
<dbReference type="Pfam" id="PF20791">
    <property type="entry name" value="Acyl-ACP_TE_C"/>
    <property type="match status" value="1"/>
</dbReference>
<dbReference type="InterPro" id="IPR002864">
    <property type="entry name" value="Acyl-ACP_thioesterase_NHD"/>
</dbReference>
<evidence type="ECO:0000256" key="2">
    <source>
        <dbReference type="ARBA" id="ARBA00022516"/>
    </source>
</evidence>
<evidence type="ECO:0000313" key="11">
    <source>
        <dbReference type="Proteomes" id="UP000030121"/>
    </source>
</evidence>
<keyword evidence="4" id="KW-0276">Fatty acid metabolism</keyword>
<reference evidence="10 11" key="1">
    <citation type="submission" date="2013-09" db="EMBL/GenBank/DDBJ databases">
        <authorList>
            <person name="Zeng Z."/>
            <person name="Chen C."/>
        </authorList>
    </citation>
    <scope>NUCLEOTIDE SEQUENCE [LARGE SCALE GENOMIC DNA]</scope>
    <source>
        <strain evidence="10 11">GH29-5</strain>
    </source>
</reference>
<protein>
    <submittedName>
        <fullName evidence="10">Acyl-ACP thioesterase</fullName>
    </submittedName>
</protein>
<dbReference type="PANTHER" id="PTHR31727:SF6">
    <property type="entry name" value="OLEOYL-ACYL CARRIER PROTEIN THIOESTERASE 1, CHLOROPLASTIC"/>
    <property type="match status" value="1"/>
</dbReference>
<dbReference type="GO" id="GO:0000036">
    <property type="term" value="F:acyl carrier activity"/>
    <property type="evidence" value="ECO:0007669"/>
    <property type="project" value="TreeGrafter"/>
</dbReference>
<keyword evidence="3" id="KW-0378">Hydrolase</keyword>
<dbReference type="OrthoDB" id="9801517at2"/>
<comment type="caution">
    <text evidence="10">The sequence shown here is derived from an EMBL/GenBank/DDBJ whole genome shotgun (WGS) entry which is preliminary data.</text>
</comment>
<evidence type="ECO:0000256" key="5">
    <source>
        <dbReference type="ARBA" id="ARBA00022946"/>
    </source>
</evidence>
<keyword evidence="2" id="KW-0444">Lipid biosynthesis</keyword>
<evidence type="ECO:0000259" key="8">
    <source>
        <dbReference type="Pfam" id="PF01643"/>
    </source>
</evidence>
<dbReference type="Gene3D" id="3.10.129.10">
    <property type="entry name" value="Hotdog Thioesterase"/>
    <property type="match status" value="1"/>
</dbReference>
<evidence type="ECO:0000256" key="4">
    <source>
        <dbReference type="ARBA" id="ARBA00022832"/>
    </source>
</evidence>
<feature type="domain" description="Acyl-ACP thioesterase-like C-terminal" evidence="9">
    <location>
        <begin position="157"/>
        <end position="221"/>
    </location>
</feature>
<evidence type="ECO:0000256" key="1">
    <source>
        <dbReference type="ARBA" id="ARBA00006500"/>
    </source>
</evidence>
<dbReference type="Proteomes" id="UP000030121">
    <property type="component" value="Unassembled WGS sequence"/>
</dbReference>
<dbReference type="Pfam" id="PF01643">
    <property type="entry name" value="Acyl-ACP_TE"/>
    <property type="match status" value="1"/>
</dbReference>
<dbReference type="PANTHER" id="PTHR31727">
    <property type="entry name" value="OLEOYL-ACYL CARRIER PROTEIN THIOESTERASE 1, CHLOROPLASTIC"/>
    <property type="match status" value="1"/>
</dbReference>
<keyword evidence="6" id="KW-0443">Lipid metabolism</keyword>
<keyword evidence="11" id="KW-1185">Reference proteome</keyword>
<proteinExistence type="inferred from homology"/>
<dbReference type="RefSeq" id="WP_026979873.1">
    <property type="nucleotide sequence ID" value="NZ_AUCZ01000004.1"/>
</dbReference>
<evidence type="ECO:0000259" key="9">
    <source>
        <dbReference type="Pfam" id="PF20791"/>
    </source>
</evidence>
<gene>
    <name evidence="10" type="ORF">Q764_01240</name>
</gene>
<dbReference type="GO" id="GO:0016297">
    <property type="term" value="F:fatty acyl-[ACP] hydrolase activity"/>
    <property type="evidence" value="ECO:0007669"/>
    <property type="project" value="InterPro"/>
</dbReference>
<name>A0A0A2MRA1_9FLAO</name>
<dbReference type="InterPro" id="IPR049427">
    <property type="entry name" value="Acyl-ACP_TE_C"/>
</dbReference>
<feature type="domain" description="Acyl-ACP thioesterase N-terminal hotdog" evidence="8">
    <location>
        <begin position="10"/>
        <end position="126"/>
    </location>
</feature>
<evidence type="ECO:0000256" key="3">
    <source>
        <dbReference type="ARBA" id="ARBA00022801"/>
    </source>
</evidence>
<evidence type="ECO:0000256" key="6">
    <source>
        <dbReference type="ARBA" id="ARBA00023098"/>
    </source>
</evidence>
<organism evidence="10 11">
    <name type="scientific">Flavobacterium suncheonense GH29-5 = DSM 17707</name>
    <dbReference type="NCBI Taxonomy" id="1121899"/>
    <lineage>
        <taxon>Bacteria</taxon>
        <taxon>Pseudomonadati</taxon>
        <taxon>Bacteroidota</taxon>
        <taxon>Flavobacteriia</taxon>
        <taxon>Flavobacteriales</taxon>
        <taxon>Flavobacteriaceae</taxon>
        <taxon>Flavobacterium</taxon>
    </lineage>
</organism>
<dbReference type="AlphaFoldDB" id="A0A0A2MRA1"/>
<keyword evidence="7" id="KW-0275">Fatty acid biosynthesis</keyword>
<keyword evidence="5" id="KW-0809">Transit peptide</keyword>
<comment type="similarity">
    <text evidence="1">Belongs to the acyl-ACP thioesterase family.</text>
</comment>
<dbReference type="CDD" id="cd00586">
    <property type="entry name" value="4HBT"/>
    <property type="match status" value="1"/>
</dbReference>
<dbReference type="EMBL" id="JRLW01000001">
    <property type="protein sequence ID" value="KGO90775.1"/>
    <property type="molecule type" value="Genomic_DNA"/>
</dbReference>
<dbReference type="InterPro" id="IPR045023">
    <property type="entry name" value="FATA/B"/>
</dbReference>
<dbReference type="STRING" id="1121899.GCA_000430025_01119"/>
<dbReference type="InterPro" id="IPR029069">
    <property type="entry name" value="HotDog_dom_sf"/>
</dbReference>
<evidence type="ECO:0000256" key="7">
    <source>
        <dbReference type="ARBA" id="ARBA00023160"/>
    </source>
</evidence>